<dbReference type="PANTHER" id="PTHR46374:SF1">
    <property type="entry name" value="START DOMAIN-CONTAINING PROTEIN"/>
    <property type="match status" value="1"/>
</dbReference>
<dbReference type="AlphaFoldDB" id="A0A7R8W7R4"/>
<reference evidence="5" key="1">
    <citation type="submission" date="2020-11" db="EMBL/GenBank/DDBJ databases">
        <authorList>
            <person name="Tran Van P."/>
        </authorList>
    </citation>
    <scope>NUCLEOTIDE SEQUENCE</scope>
</reference>
<name>A0A7R8W7R4_9CRUS</name>
<dbReference type="PROSITE" id="PS50848">
    <property type="entry name" value="START"/>
    <property type="match status" value="1"/>
</dbReference>
<evidence type="ECO:0000313" key="5">
    <source>
        <dbReference type="EMBL" id="CAD7223977.1"/>
    </source>
</evidence>
<comment type="function">
    <text evidence="4">May be involved in the intracellular transport of sterols or other lipids. May bind cholesterol or other sterols.</text>
</comment>
<evidence type="ECO:0000256" key="4">
    <source>
        <dbReference type="ARBA" id="ARBA00024750"/>
    </source>
</evidence>
<evidence type="ECO:0000256" key="1">
    <source>
        <dbReference type="ARBA" id="ARBA00022448"/>
    </source>
</evidence>
<dbReference type="OrthoDB" id="74575at2759"/>
<dbReference type="GO" id="GO:0008289">
    <property type="term" value="F:lipid binding"/>
    <property type="evidence" value="ECO:0007669"/>
    <property type="project" value="UniProtKB-KW"/>
</dbReference>
<dbReference type="InterPro" id="IPR043556">
    <property type="entry name" value="StARD5/6"/>
</dbReference>
<keyword evidence="2" id="KW-0445">Lipid transport</keyword>
<dbReference type="Gene3D" id="3.30.530.20">
    <property type="match status" value="1"/>
</dbReference>
<keyword evidence="1" id="KW-0813">Transport</keyword>
<dbReference type="Pfam" id="PF01852">
    <property type="entry name" value="START"/>
    <property type="match status" value="1"/>
</dbReference>
<accession>A0A7R8W7R4</accession>
<gene>
    <name evidence="5" type="ORF">CTOB1V02_LOCUS1949</name>
</gene>
<dbReference type="GO" id="GO:0006869">
    <property type="term" value="P:lipid transport"/>
    <property type="evidence" value="ECO:0007669"/>
    <property type="project" value="UniProtKB-KW"/>
</dbReference>
<evidence type="ECO:0000256" key="3">
    <source>
        <dbReference type="ARBA" id="ARBA00023121"/>
    </source>
</evidence>
<organism evidence="5">
    <name type="scientific">Cyprideis torosa</name>
    <dbReference type="NCBI Taxonomy" id="163714"/>
    <lineage>
        <taxon>Eukaryota</taxon>
        <taxon>Metazoa</taxon>
        <taxon>Ecdysozoa</taxon>
        <taxon>Arthropoda</taxon>
        <taxon>Crustacea</taxon>
        <taxon>Oligostraca</taxon>
        <taxon>Ostracoda</taxon>
        <taxon>Podocopa</taxon>
        <taxon>Podocopida</taxon>
        <taxon>Cytherocopina</taxon>
        <taxon>Cytheroidea</taxon>
        <taxon>Cytherideidae</taxon>
        <taxon>Cyprideis</taxon>
    </lineage>
</organism>
<dbReference type="InterPro" id="IPR002913">
    <property type="entry name" value="START_lipid-bd_dom"/>
</dbReference>
<proteinExistence type="predicted"/>
<protein>
    <submittedName>
        <fullName evidence="5">Uncharacterized protein</fullName>
    </submittedName>
</protein>
<evidence type="ECO:0000256" key="2">
    <source>
        <dbReference type="ARBA" id="ARBA00023055"/>
    </source>
</evidence>
<dbReference type="InterPro" id="IPR023393">
    <property type="entry name" value="START-like_dom_sf"/>
</dbReference>
<dbReference type="EMBL" id="OB660284">
    <property type="protein sequence ID" value="CAD7223977.1"/>
    <property type="molecule type" value="Genomic_DNA"/>
</dbReference>
<sequence length="255" mass="29950">MSTEDIIAKIEDNIMIKRGDECWRMIMDEFLPEANNWKDYSNELAKLKKKIIYDVFGIRISEKPKGRIKSKKDFWAVGVTKMRIDHEMRDIVRCFWDNLKSTQESNSSLRSVNILKYINDDLRVCHIITQAKAFGLIPPRDFIVVMGRKEIDKDRILIYNMSIDDILDWPSHPSHVRGCLGPNGFLYERLGEKRTLVTMLYNADLKIPRIVWPLYERKMVEAGLEDIQNVARYLEGKEVVQLDLKLPKWMVDSVK</sequence>
<keyword evidence="3" id="KW-0446">Lipid-binding</keyword>
<dbReference type="SUPFAM" id="SSF55961">
    <property type="entry name" value="Bet v1-like"/>
    <property type="match status" value="1"/>
</dbReference>
<dbReference type="PANTHER" id="PTHR46374">
    <property type="entry name" value="PROTEIN CBG07384"/>
    <property type="match status" value="1"/>
</dbReference>